<dbReference type="InterPro" id="IPR011041">
    <property type="entry name" value="Quinoprot_gluc/sorb_DH_b-prop"/>
</dbReference>
<reference evidence="2" key="1">
    <citation type="submission" date="2018-05" db="EMBL/GenBank/DDBJ databases">
        <authorList>
            <person name="Lanie J.A."/>
            <person name="Ng W.-L."/>
            <person name="Kazmierczak K.M."/>
            <person name="Andrzejewski T.M."/>
            <person name="Davidsen T.M."/>
            <person name="Wayne K.J."/>
            <person name="Tettelin H."/>
            <person name="Glass J.I."/>
            <person name="Rusch D."/>
            <person name="Podicherti R."/>
            <person name="Tsui H.-C.T."/>
            <person name="Winkler M.E."/>
        </authorList>
    </citation>
    <scope>NUCLEOTIDE SEQUENCE</scope>
</reference>
<gene>
    <name evidence="2" type="ORF">METZ01_LOCUS98022</name>
</gene>
<dbReference type="SUPFAM" id="SSF50952">
    <property type="entry name" value="Soluble quinoprotein glucose dehydrogenase"/>
    <property type="match status" value="1"/>
</dbReference>
<dbReference type="PANTHER" id="PTHR19328">
    <property type="entry name" value="HEDGEHOG-INTERACTING PROTEIN"/>
    <property type="match status" value="1"/>
</dbReference>
<name>A0A381VZJ7_9ZZZZ</name>
<accession>A0A381VZJ7</accession>
<dbReference type="Pfam" id="PF07995">
    <property type="entry name" value="GSDH"/>
    <property type="match status" value="1"/>
</dbReference>
<protein>
    <recommendedName>
        <fullName evidence="1">Glucose/Sorbosone dehydrogenase domain-containing protein</fullName>
    </recommendedName>
</protein>
<dbReference type="InterPro" id="IPR012938">
    <property type="entry name" value="Glc/Sorbosone_DH"/>
</dbReference>
<dbReference type="Gene3D" id="2.120.10.30">
    <property type="entry name" value="TolB, C-terminal domain"/>
    <property type="match status" value="1"/>
</dbReference>
<dbReference type="AlphaFoldDB" id="A0A381VZJ7"/>
<feature type="domain" description="Glucose/Sorbosone dehydrogenase" evidence="1">
    <location>
        <begin position="190"/>
        <end position="354"/>
    </location>
</feature>
<proteinExistence type="predicted"/>
<sequence length="437" mass="47325">VKLLLVKLIIGSLLVALHTASAAPPDGPAVPKLAPVGPSTFRPPQIIGWPSDKTPAAPPGFIVHRFAENLDSPRWLLALPNGDVLVSQSRPERLAGMPDDVIQALTRLDFLGPSANNIILLRDTDDGVAQSTLIEALNLPHGMLLLGGYLYVANTDALMRFPFRPGQTRIYARGEKILAIPAGEQTNYWNNHWTRNVIASADGEKIYLTVGAGTNANENGVEHPERAAIWEINPDGTGKRLYATGLRNPVGIDLEPVSDDLWATVNERDGLGEDVPPDFLTRVVDGAFYGWPYVYYGTYPDPFHAQVNPDQVAAAQKRARVPDLALGGHSVPLGLRFYRGSRFPEKYRHGAFVARKGGVGRAEFLGYDVVFIPFENGVPIGVIEPFLSGFIADRAIGTVHGRPVAIAELADGSLLISDDAGNTIWQVSYVDVAPAKR</sequence>
<feature type="non-terminal residue" evidence="2">
    <location>
        <position position="1"/>
    </location>
</feature>
<organism evidence="2">
    <name type="scientific">marine metagenome</name>
    <dbReference type="NCBI Taxonomy" id="408172"/>
    <lineage>
        <taxon>unclassified sequences</taxon>
        <taxon>metagenomes</taxon>
        <taxon>ecological metagenomes</taxon>
    </lineage>
</organism>
<dbReference type="PANTHER" id="PTHR19328:SF55">
    <property type="entry name" value="BLR6566 PROTEIN"/>
    <property type="match status" value="1"/>
</dbReference>
<dbReference type="InterPro" id="IPR011042">
    <property type="entry name" value="6-blade_b-propeller_TolB-like"/>
</dbReference>
<evidence type="ECO:0000259" key="1">
    <source>
        <dbReference type="Pfam" id="PF07995"/>
    </source>
</evidence>
<dbReference type="EMBL" id="UINC01010127">
    <property type="protein sequence ID" value="SVA45168.1"/>
    <property type="molecule type" value="Genomic_DNA"/>
</dbReference>
<evidence type="ECO:0000313" key="2">
    <source>
        <dbReference type="EMBL" id="SVA45168.1"/>
    </source>
</evidence>